<dbReference type="EMBL" id="AAXG02000028">
    <property type="protein sequence ID" value="EDM99178.1"/>
    <property type="molecule type" value="Genomic_DNA"/>
</dbReference>
<name>A6NY08_9FIRM</name>
<keyword evidence="1" id="KW-0812">Transmembrane</keyword>
<dbReference type="OrthoDB" id="3173688at2"/>
<sequence>MTGLALYKLLFMAQLLFGEGMFLFRLERRPRFGLRLAGAITAMLLIAALFPLLEYNAWYVSFLFLTLFLCSLLAIRWCYDEPWGNILFCGIAGYTVQHLAYLVYTYISEATQMGLLLGANLDPYSNQPLDLTRLPLIQIVFYIDCYFLVYAFSFGIFDKLLKENHNLYLGRTSLVGLSGLLIAADVIFNMITNYYTTGSRASLLLERSYNILICGLILTLLYNQLSSRALRDELDEVQHLLEQGKRQYEISRKSMDLINMKYHDLRHQSELLSRRGDLAREEKEELDQVLAEYADQAKTGNEVLDTILTEKNVLCRSRGIRLSSMADGRGLDFIKAHHLYALLGNAIDNAMEAVQNLPEEERDIILAVKRTGNLVSIHVENRCAGPVAMRGGLPVTTKGDRDYHGFGMLSMRTVAEQYGGTLTVRVEDGVFLLDVVMADEPEEQEAE</sequence>
<dbReference type="GO" id="GO:0016301">
    <property type="term" value="F:kinase activity"/>
    <property type="evidence" value="ECO:0007669"/>
    <property type="project" value="UniProtKB-KW"/>
</dbReference>
<evidence type="ECO:0000259" key="2">
    <source>
        <dbReference type="Pfam" id="PF14501"/>
    </source>
</evidence>
<keyword evidence="1" id="KW-1133">Transmembrane helix</keyword>
<dbReference type="eggNOG" id="COG0642">
    <property type="taxonomic scope" value="Bacteria"/>
</dbReference>
<dbReference type="InterPro" id="IPR036890">
    <property type="entry name" value="HATPase_C_sf"/>
</dbReference>
<evidence type="ECO:0000313" key="4">
    <source>
        <dbReference type="Proteomes" id="UP000003639"/>
    </source>
</evidence>
<feature type="transmembrane region" description="Helical" evidence="1">
    <location>
        <begin position="168"/>
        <end position="188"/>
    </location>
</feature>
<keyword evidence="3" id="KW-0418">Kinase</keyword>
<dbReference type="Pfam" id="PF14501">
    <property type="entry name" value="HATPase_c_5"/>
    <property type="match status" value="1"/>
</dbReference>
<dbReference type="Proteomes" id="UP000003639">
    <property type="component" value="Unassembled WGS sequence"/>
</dbReference>
<reference evidence="3 4" key="1">
    <citation type="submission" date="2007-04" db="EMBL/GenBank/DDBJ databases">
        <authorList>
            <person name="Fulton L."/>
            <person name="Clifton S."/>
            <person name="Fulton B."/>
            <person name="Xu J."/>
            <person name="Minx P."/>
            <person name="Pepin K.H."/>
            <person name="Johnson M."/>
            <person name="Thiruvilangam P."/>
            <person name="Bhonagiri V."/>
            <person name="Nash W.E."/>
            <person name="Mardis E.R."/>
            <person name="Wilson R.K."/>
        </authorList>
    </citation>
    <scope>NUCLEOTIDE SEQUENCE [LARGE SCALE GENOMIC DNA]</scope>
    <source>
        <strain evidence="3 4">ATCC 29799</strain>
    </source>
</reference>
<feature type="transmembrane region" description="Helical" evidence="1">
    <location>
        <begin position="86"/>
        <end position="107"/>
    </location>
</feature>
<protein>
    <submittedName>
        <fullName evidence="3">ATPase/histidine kinase/DNA gyrase B/HSP90 domain protein</fullName>
    </submittedName>
</protein>
<accession>A6NY08</accession>
<feature type="transmembrane region" description="Helical" evidence="1">
    <location>
        <begin position="208"/>
        <end position="225"/>
    </location>
</feature>
<keyword evidence="4" id="KW-1185">Reference proteome</keyword>
<evidence type="ECO:0000313" key="3">
    <source>
        <dbReference type="EMBL" id="EDM99178.1"/>
    </source>
</evidence>
<feature type="transmembrane region" description="Helical" evidence="1">
    <location>
        <begin position="59"/>
        <end position="79"/>
    </location>
</feature>
<dbReference type="RefSeq" id="WP_006573615.1">
    <property type="nucleotide sequence ID" value="NZ_AAXG02000028.1"/>
</dbReference>
<evidence type="ECO:0000256" key="1">
    <source>
        <dbReference type="SAM" id="Phobius"/>
    </source>
</evidence>
<keyword evidence="1" id="KW-0472">Membrane</keyword>
<dbReference type="SUPFAM" id="SSF55874">
    <property type="entry name" value="ATPase domain of HSP90 chaperone/DNA topoisomerase II/histidine kinase"/>
    <property type="match status" value="1"/>
</dbReference>
<dbReference type="Gene3D" id="3.30.565.10">
    <property type="entry name" value="Histidine kinase-like ATPase, C-terminal domain"/>
    <property type="match status" value="1"/>
</dbReference>
<organism evidence="3 4">
    <name type="scientific">Pseudoflavonifractor capillosus ATCC 29799</name>
    <dbReference type="NCBI Taxonomy" id="411467"/>
    <lineage>
        <taxon>Bacteria</taxon>
        <taxon>Bacillati</taxon>
        <taxon>Bacillota</taxon>
        <taxon>Clostridia</taxon>
        <taxon>Eubacteriales</taxon>
        <taxon>Oscillospiraceae</taxon>
        <taxon>Pseudoflavonifractor</taxon>
    </lineage>
</organism>
<feature type="transmembrane region" description="Helical" evidence="1">
    <location>
        <begin position="6"/>
        <end position="24"/>
    </location>
</feature>
<proteinExistence type="predicted"/>
<feature type="transmembrane region" description="Helical" evidence="1">
    <location>
        <begin position="136"/>
        <end position="156"/>
    </location>
</feature>
<dbReference type="STRING" id="411467.BACCAP_03104"/>
<dbReference type="InterPro" id="IPR032834">
    <property type="entry name" value="NatK-like_C"/>
</dbReference>
<feature type="domain" description="Sensor histidine kinase NatK-like C-terminal" evidence="2">
    <location>
        <begin position="336"/>
        <end position="437"/>
    </location>
</feature>
<dbReference type="AlphaFoldDB" id="A6NY08"/>
<reference evidence="3 4" key="2">
    <citation type="submission" date="2007-06" db="EMBL/GenBank/DDBJ databases">
        <title>Draft genome sequence of Pseudoflavonifractor capillosus ATCC 29799.</title>
        <authorList>
            <person name="Sudarsanam P."/>
            <person name="Ley R."/>
            <person name="Guruge J."/>
            <person name="Turnbaugh P.J."/>
            <person name="Mahowald M."/>
            <person name="Liep D."/>
            <person name="Gordon J."/>
        </authorList>
    </citation>
    <scope>NUCLEOTIDE SEQUENCE [LARGE SCALE GENOMIC DNA]</scope>
    <source>
        <strain evidence="3 4">ATCC 29799</strain>
    </source>
</reference>
<dbReference type="CDD" id="cd16935">
    <property type="entry name" value="HATPase_AgrC-ComD-like"/>
    <property type="match status" value="1"/>
</dbReference>
<keyword evidence="3" id="KW-0808">Transferase</keyword>
<feature type="transmembrane region" description="Helical" evidence="1">
    <location>
        <begin position="36"/>
        <end position="53"/>
    </location>
</feature>
<gene>
    <name evidence="3" type="ORF">BACCAP_03104</name>
</gene>
<comment type="caution">
    <text evidence="3">The sequence shown here is derived from an EMBL/GenBank/DDBJ whole genome shotgun (WGS) entry which is preliminary data.</text>
</comment>